<dbReference type="SMART" id="SM00471">
    <property type="entry name" value="HDc"/>
    <property type="match status" value="1"/>
</dbReference>
<dbReference type="PANTHER" id="PTHR11373">
    <property type="entry name" value="DEOXYNUCLEOSIDE TRIPHOSPHATE TRIPHOSPHOHYDROLASE"/>
    <property type="match status" value="1"/>
</dbReference>
<evidence type="ECO:0000313" key="2">
    <source>
        <dbReference type="EMBL" id="KKQ97480.1"/>
    </source>
</evidence>
<dbReference type="Pfam" id="PF01966">
    <property type="entry name" value="HD"/>
    <property type="match status" value="1"/>
</dbReference>
<accession>A0A0G0MAV5</accession>
<feature type="domain" description="HD/PDEase" evidence="1">
    <location>
        <begin position="55"/>
        <end position="179"/>
    </location>
</feature>
<proteinExistence type="predicted"/>
<name>A0A0G0MAV5_9BACT</name>
<dbReference type="EMBL" id="LBWA01000012">
    <property type="protein sequence ID" value="KKQ97480.1"/>
    <property type="molecule type" value="Genomic_DNA"/>
</dbReference>
<evidence type="ECO:0000259" key="1">
    <source>
        <dbReference type="SMART" id="SM00471"/>
    </source>
</evidence>
<reference evidence="2 3" key="1">
    <citation type="journal article" date="2015" name="Nature">
        <title>rRNA introns, odd ribosomes, and small enigmatic genomes across a large radiation of phyla.</title>
        <authorList>
            <person name="Brown C.T."/>
            <person name="Hug L.A."/>
            <person name="Thomas B.C."/>
            <person name="Sharon I."/>
            <person name="Castelle C.J."/>
            <person name="Singh A."/>
            <person name="Wilkins M.J."/>
            <person name="Williams K.H."/>
            <person name="Banfield J.F."/>
        </authorList>
    </citation>
    <scope>NUCLEOTIDE SEQUENCE [LARGE SCALE GENOMIC DNA]</scope>
</reference>
<organism evidence="2 3">
    <name type="scientific">Candidatus Woesebacteria bacterium GW2011_GWA1_39_12</name>
    <dbReference type="NCBI Taxonomy" id="1618549"/>
    <lineage>
        <taxon>Bacteria</taxon>
        <taxon>Candidatus Woeseibacteriota</taxon>
    </lineage>
</organism>
<dbReference type="SUPFAM" id="SSF109604">
    <property type="entry name" value="HD-domain/PDEase-like"/>
    <property type="match status" value="1"/>
</dbReference>
<dbReference type="InterPro" id="IPR050135">
    <property type="entry name" value="dGTPase-like"/>
</dbReference>
<evidence type="ECO:0000313" key="3">
    <source>
        <dbReference type="Proteomes" id="UP000034325"/>
    </source>
</evidence>
<keyword evidence="2" id="KW-0378">Hydrolase</keyword>
<dbReference type="CDD" id="cd00077">
    <property type="entry name" value="HDc"/>
    <property type="match status" value="1"/>
</dbReference>
<dbReference type="Gene3D" id="1.10.3210.10">
    <property type="entry name" value="Hypothetical protein af1432"/>
    <property type="match status" value="1"/>
</dbReference>
<dbReference type="GO" id="GO:0006203">
    <property type="term" value="P:dGTP catabolic process"/>
    <property type="evidence" value="ECO:0007669"/>
    <property type="project" value="TreeGrafter"/>
</dbReference>
<dbReference type="InterPro" id="IPR003607">
    <property type="entry name" value="HD/PDEase_dom"/>
</dbReference>
<dbReference type="GO" id="GO:0008832">
    <property type="term" value="F:dGTPase activity"/>
    <property type="evidence" value="ECO:0007669"/>
    <property type="project" value="TreeGrafter"/>
</dbReference>
<protein>
    <submittedName>
        <fullName evidence="2">Metal dependent phosphohydrolase</fullName>
    </submittedName>
</protein>
<dbReference type="InterPro" id="IPR006674">
    <property type="entry name" value="HD_domain"/>
</dbReference>
<dbReference type="Proteomes" id="UP000034325">
    <property type="component" value="Unassembled WGS sequence"/>
</dbReference>
<dbReference type="AlphaFoldDB" id="A0A0G0MAV5"/>
<dbReference type="PANTHER" id="PTHR11373:SF4">
    <property type="entry name" value="DEOXYNUCLEOSIDE TRIPHOSPHATE TRIPHOSPHOHYDROLASE SAMHD1"/>
    <property type="match status" value="1"/>
</dbReference>
<comment type="caution">
    <text evidence="2">The sequence shown here is derived from an EMBL/GenBank/DDBJ whole genome shotgun (WGS) entry which is preliminary data.</text>
</comment>
<gene>
    <name evidence="2" type="ORF">UT23_C0012G0090</name>
</gene>
<sequence length="391" mass="44487">MTPETVIQPDFIIDRIYGRIDVTPGDLKLFQTKELIRTRNISLAAIPPQVLYAGMCDTRFHHSIGVAHLAKALGKKPEFKQVGKDLYFAALLHDIGHPPFSHSSDYFQQLVLGKNHEEVVPEILHGSKLAKKIESQGGSMDNIIHLIQGNQKPFSDLLNGSVDIDNLDNVLRYAMSIGLIHKATYSPEKITDSYSLSEGGLIFLPGVDEDLREWEKTRKLVYDFVDSPVNKAIAMMMFRGLAFALEESELDTKFFFMGDYEALNYLINKCNPKTSEMFKNIANLQFYQQVFDFSINNPSNKVKNILENRENRILLADEISEELQLNPEEVCVYVGKSKGVRQIHIPILDQNGNSTNYQPLEEQEWMARVYVHLSQIDKALGIREYMSAKLN</sequence>